<evidence type="ECO:0000256" key="1">
    <source>
        <dbReference type="SAM" id="MobiDB-lite"/>
    </source>
</evidence>
<reference evidence="2 3" key="1">
    <citation type="submission" date="2019-03" db="EMBL/GenBank/DDBJ databases">
        <title>Single cell metagenomics reveals metabolic interactions within the superorganism composed of flagellate Streblomastix strix and complex community of Bacteroidetes bacteria on its surface.</title>
        <authorList>
            <person name="Treitli S.C."/>
            <person name="Kolisko M."/>
            <person name="Husnik F."/>
            <person name="Keeling P."/>
            <person name="Hampl V."/>
        </authorList>
    </citation>
    <scope>NUCLEOTIDE SEQUENCE [LARGE SCALE GENOMIC DNA]</scope>
    <source>
        <strain evidence="2">ST1C</strain>
    </source>
</reference>
<dbReference type="Proteomes" id="UP000324800">
    <property type="component" value="Unassembled WGS sequence"/>
</dbReference>
<sequence length="132" mass="15637">MQIQIQIQIQIRDHSHYRLEKLNQKQKQKRKQHQQHQPPAIPAGVYKYIPTLSSEDEQLVDEFMDRTRAEFQGEAHNFGIFYDLGVPRGKNDFRFEYPHFRPRRALEEADPDEYVIQFLIHSGAFIINGSGK</sequence>
<evidence type="ECO:0000313" key="2">
    <source>
        <dbReference type="EMBL" id="KAA6381767.1"/>
    </source>
</evidence>
<comment type="caution">
    <text evidence="2">The sequence shown here is derived from an EMBL/GenBank/DDBJ whole genome shotgun (WGS) entry which is preliminary data.</text>
</comment>
<dbReference type="EMBL" id="SNRW01007138">
    <property type="protein sequence ID" value="KAA6381767.1"/>
    <property type="molecule type" value="Genomic_DNA"/>
</dbReference>
<feature type="compositionally biased region" description="Basic residues" evidence="1">
    <location>
        <begin position="24"/>
        <end position="34"/>
    </location>
</feature>
<accession>A0A5J4VGP4</accession>
<feature type="region of interest" description="Disordered" evidence="1">
    <location>
        <begin position="22"/>
        <end position="43"/>
    </location>
</feature>
<name>A0A5J4VGP4_9EUKA</name>
<protein>
    <submittedName>
        <fullName evidence="2">Uncharacterized protein</fullName>
    </submittedName>
</protein>
<organism evidence="2 3">
    <name type="scientific">Streblomastix strix</name>
    <dbReference type="NCBI Taxonomy" id="222440"/>
    <lineage>
        <taxon>Eukaryota</taxon>
        <taxon>Metamonada</taxon>
        <taxon>Preaxostyla</taxon>
        <taxon>Oxymonadida</taxon>
        <taxon>Streblomastigidae</taxon>
        <taxon>Streblomastix</taxon>
    </lineage>
</organism>
<gene>
    <name evidence="2" type="ORF">EZS28_022707</name>
</gene>
<evidence type="ECO:0000313" key="3">
    <source>
        <dbReference type="Proteomes" id="UP000324800"/>
    </source>
</evidence>
<proteinExistence type="predicted"/>
<dbReference type="AlphaFoldDB" id="A0A5J4VGP4"/>